<keyword evidence="2" id="KW-1185">Reference proteome</keyword>
<evidence type="ECO:0000313" key="2">
    <source>
        <dbReference type="Proteomes" id="UP000814033"/>
    </source>
</evidence>
<dbReference type="Proteomes" id="UP000814033">
    <property type="component" value="Unassembled WGS sequence"/>
</dbReference>
<comment type="caution">
    <text evidence="1">The sequence shown here is derived from an EMBL/GenBank/DDBJ whole genome shotgun (WGS) entry which is preliminary data.</text>
</comment>
<gene>
    <name evidence="1" type="ORF">FA95DRAFT_1603363</name>
</gene>
<reference evidence="1" key="1">
    <citation type="submission" date="2021-02" db="EMBL/GenBank/DDBJ databases">
        <authorList>
            <consortium name="DOE Joint Genome Institute"/>
            <person name="Ahrendt S."/>
            <person name="Looney B.P."/>
            <person name="Miyauchi S."/>
            <person name="Morin E."/>
            <person name="Drula E."/>
            <person name="Courty P.E."/>
            <person name="Chicoki N."/>
            <person name="Fauchery L."/>
            <person name="Kohler A."/>
            <person name="Kuo A."/>
            <person name="Labutti K."/>
            <person name="Pangilinan J."/>
            <person name="Lipzen A."/>
            <person name="Riley R."/>
            <person name="Andreopoulos W."/>
            <person name="He G."/>
            <person name="Johnson J."/>
            <person name="Barry K.W."/>
            <person name="Grigoriev I.V."/>
            <person name="Nagy L."/>
            <person name="Hibbett D."/>
            <person name="Henrissat B."/>
            <person name="Matheny P.B."/>
            <person name="Labbe J."/>
            <person name="Martin F."/>
        </authorList>
    </citation>
    <scope>NUCLEOTIDE SEQUENCE</scope>
    <source>
        <strain evidence="1">FP105234-sp</strain>
    </source>
</reference>
<proteinExistence type="predicted"/>
<organism evidence="1 2">
    <name type="scientific">Auriscalpium vulgare</name>
    <dbReference type="NCBI Taxonomy" id="40419"/>
    <lineage>
        <taxon>Eukaryota</taxon>
        <taxon>Fungi</taxon>
        <taxon>Dikarya</taxon>
        <taxon>Basidiomycota</taxon>
        <taxon>Agaricomycotina</taxon>
        <taxon>Agaricomycetes</taxon>
        <taxon>Russulales</taxon>
        <taxon>Auriscalpiaceae</taxon>
        <taxon>Auriscalpium</taxon>
    </lineage>
</organism>
<sequence length="261" mass="28426">MGQDMSHVYQPLLAELLFESLGLKGFGPCQSTDFVILLEFVAAQLMNSATPRPAQSLVGAVYQFLFRRAASVSTELPPRSPAMDQKGWADRGEYACDLLLLVGKYPDLSKANPTALACVSYIAIGLETDPRPTTPDSKSAIHAEFLDDRRHYNPDRAVPAETLVDAAMYYLRRRSVRFPSALAVSQEAASIISVARVPTVHPDTAPAGAAGLCTHPSPSLCRPRTGAPLRWIQVDDEKASLSIERACGRHLSTPKRQNPLQ</sequence>
<reference evidence="1" key="2">
    <citation type="journal article" date="2022" name="New Phytol.">
        <title>Evolutionary transition to the ectomycorrhizal habit in the genomes of a hyperdiverse lineage of mushroom-forming fungi.</title>
        <authorList>
            <person name="Looney B."/>
            <person name="Miyauchi S."/>
            <person name="Morin E."/>
            <person name="Drula E."/>
            <person name="Courty P.E."/>
            <person name="Kohler A."/>
            <person name="Kuo A."/>
            <person name="LaButti K."/>
            <person name="Pangilinan J."/>
            <person name="Lipzen A."/>
            <person name="Riley R."/>
            <person name="Andreopoulos W."/>
            <person name="He G."/>
            <person name="Johnson J."/>
            <person name="Nolan M."/>
            <person name="Tritt A."/>
            <person name="Barry K.W."/>
            <person name="Grigoriev I.V."/>
            <person name="Nagy L.G."/>
            <person name="Hibbett D."/>
            <person name="Henrissat B."/>
            <person name="Matheny P.B."/>
            <person name="Labbe J."/>
            <person name="Martin F.M."/>
        </authorList>
    </citation>
    <scope>NUCLEOTIDE SEQUENCE</scope>
    <source>
        <strain evidence="1">FP105234-sp</strain>
    </source>
</reference>
<dbReference type="EMBL" id="MU275859">
    <property type="protein sequence ID" value="KAI0050732.1"/>
    <property type="molecule type" value="Genomic_DNA"/>
</dbReference>
<name>A0ACB8S3J2_9AGAM</name>
<accession>A0ACB8S3J2</accession>
<protein>
    <submittedName>
        <fullName evidence="1">Uncharacterized protein</fullName>
    </submittedName>
</protein>
<evidence type="ECO:0000313" key="1">
    <source>
        <dbReference type="EMBL" id="KAI0050732.1"/>
    </source>
</evidence>